<dbReference type="RefSeq" id="WP_063742352.1">
    <property type="nucleotide sequence ID" value="NZ_CP059075.1"/>
</dbReference>
<dbReference type="Proteomes" id="UP000596329">
    <property type="component" value="Chromosome"/>
</dbReference>
<dbReference type="SUPFAM" id="SSF51182">
    <property type="entry name" value="RmlC-like cupins"/>
    <property type="match status" value="1"/>
</dbReference>
<dbReference type="Gene3D" id="2.60.120.10">
    <property type="entry name" value="Jelly Rolls"/>
    <property type="match status" value="1"/>
</dbReference>
<name>A0A7U2RC58_FLAPS</name>
<dbReference type="EMBL" id="CP059075">
    <property type="protein sequence ID" value="QRE05192.1"/>
    <property type="molecule type" value="Genomic_DNA"/>
</dbReference>
<reference evidence="2 3" key="1">
    <citation type="submission" date="2020-07" db="EMBL/GenBank/DDBJ databases">
        <title>Genomic characterization of Flavobacterium psychrophilum strains.</title>
        <authorList>
            <person name="Castillo D."/>
            <person name="Jorgensen J."/>
            <person name="Middelboe M."/>
        </authorList>
    </citation>
    <scope>NUCLEOTIDE SEQUENCE [LARGE SCALE GENOMIC DNA]</scope>
    <source>
        <strain evidence="2 3">FPS-R7</strain>
    </source>
</reference>
<gene>
    <name evidence="2" type="ORF">H0H26_06285</name>
</gene>
<evidence type="ECO:0000259" key="1">
    <source>
        <dbReference type="Pfam" id="PF05523"/>
    </source>
</evidence>
<dbReference type="Pfam" id="PF05523">
    <property type="entry name" value="FdtA"/>
    <property type="match status" value="1"/>
</dbReference>
<feature type="domain" description="Sugar 3,4-ketoisomerase QdtA cupin" evidence="1">
    <location>
        <begin position="6"/>
        <end position="132"/>
    </location>
</feature>
<sequence>MTTIHDVRLIEIPKIEDPRGNLSVIEGSTISFEIKRVYYLYDVPSGAERGGHCHIHQHEILIALSGSFDVILKDGYKQKKITLNKPNFGLLIVDGIWRELANFSSGSVCLVVSSDVFDEEDYIRDLEEFKLFKNRISNS</sequence>
<evidence type="ECO:0000313" key="3">
    <source>
        <dbReference type="Proteomes" id="UP000596329"/>
    </source>
</evidence>
<organism evidence="2 3">
    <name type="scientific">Flavobacterium psychrophilum</name>
    <dbReference type="NCBI Taxonomy" id="96345"/>
    <lineage>
        <taxon>Bacteria</taxon>
        <taxon>Pseudomonadati</taxon>
        <taxon>Bacteroidota</taxon>
        <taxon>Flavobacteriia</taxon>
        <taxon>Flavobacteriales</taxon>
        <taxon>Flavobacteriaceae</taxon>
        <taxon>Flavobacterium</taxon>
    </lineage>
</organism>
<evidence type="ECO:0000313" key="2">
    <source>
        <dbReference type="EMBL" id="QRE05192.1"/>
    </source>
</evidence>
<dbReference type="CDD" id="cd20292">
    <property type="entry name" value="cupin_QdtA-like"/>
    <property type="match status" value="1"/>
</dbReference>
<dbReference type="InterPro" id="IPR011051">
    <property type="entry name" value="RmlC_Cupin_sf"/>
</dbReference>
<protein>
    <submittedName>
        <fullName evidence="2">WxcM-like domain-containing protein</fullName>
    </submittedName>
</protein>
<dbReference type="InterPro" id="IPR008894">
    <property type="entry name" value="QdtA_cupin_dom"/>
</dbReference>
<proteinExistence type="predicted"/>
<dbReference type="AlphaFoldDB" id="A0A7U2RC58"/>
<accession>A0A7U2RC58</accession>
<dbReference type="InterPro" id="IPR014710">
    <property type="entry name" value="RmlC-like_jellyroll"/>
</dbReference>